<name>A0ABD1JL90_9TELE</name>
<dbReference type="Proteomes" id="UP001591681">
    <property type="component" value="Unassembled WGS sequence"/>
</dbReference>
<evidence type="ECO:0000256" key="1">
    <source>
        <dbReference type="SAM" id="MobiDB-lite"/>
    </source>
</evidence>
<feature type="compositionally biased region" description="Acidic residues" evidence="1">
    <location>
        <begin position="147"/>
        <end position="160"/>
    </location>
</feature>
<evidence type="ECO:0000313" key="2">
    <source>
        <dbReference type="EMBL" id="KAL2087496.1"/>
    </source>
</evidence>
<feature type="compositionally biased region" description="Basic and acidic residues" evidence="1">
    <location>
        <begin position="11"/>
        <end position="32"/>
    </location>
</feature>
<feature type="compositionally biased region" description="Low complexity" evidence="1">
    <location>
        <begin position="249"/>
        <end position="262"/>
    </location>
</feature>
<comment type="caution">
    <text evidence="2">The sequence shown here is derived from an EMBL/GenBank/DDBJ whole genome shotgun (WGS) entry which is preliminary data.</text>
</comment>
<feature type="compositionally biased region" description="Acidic residues" evidence="1">
    <location>
        <begin position="212"/>
        <end position="248"/>
    </location>
</feature>
<gene>
    <name evidence="2" type="ORF">ACEWY4_016324</name>
</gene>
<dbReference type="AlphaFoldDB" id="A0ABD1JL90"/>
<sequence>MGECQYHFRPPSREGHWPVERPIPKAGKKDQRVTNTTATRSPKVKQNGTGECPRSTYGSESRREAIRQPAPGARLQSLPSSRTKDQAGAVRQTRSPLQPPVQVQVEECKEQVETTGAAVIPFLVSEVCAHSRDAHDAQGELQGDQSPSEEDEEECGDESQEPARNAPLELLAEFLKAVMDKDYNLSQKLCQMTQEAEEERKKEEDAGSSSGGDEEEEEEDGDDDDGDDDDDDDDDGDSDGDYDDDETSEGQTDSSGSSSSSSSEDEDEEDIDVLLRLRLASWILASTQNTCDWQHAPFNLLVQP</sequence>
<dbReference type="EMBL" id="JBHFQA010000014">
    <property type="protein sequence ID" value="KAL2087496.1"/>
    <property type="molecule type" value="Genomic_DNA"/>
</dbReference>
<keyword evidence="3" id="KW-1185">Reference proteome</keyword>
<feature type="region of interest" description="Disordered" evidence="1">
    <location>
        <begin position="1"/>
        <end position="102"/>
    </location>
</feature>
<proteinExistence type="predicted"/>
<accession>A0ABD1JL90</accession>
<organism evidence="2 3">
    <name type="scientific">Coilia grayii</name>
    <name type="common">Gray's grenadier anchovy</name>
    <dbReference type="NCBI Taxonomy" id="363190"/>
    <lineage>
        <taxon>Eukaryota</taxon>
        <taxon>Metazoa</taxon>
        <taxon>Chordata</taxon>
        <taxon>Craniata</taxon>
        <taxon>Vertebrata</taxon>
        <taxon>Euteleostomi</taxon>
        <taxon>Actinopterygii</taxon>
        <taxon>Neopterygii</taxon>
        <taxon>Teleostei</taxon>
        <taxon>Clupei</taxon>
        <taxon>Clupeiformes</taxon>
        <taxon>Clupeoidei</taxon>
        <taxon>Engraulidae</taxon>
        <taxon>Coilinae</taxon>
        <taxon>Coilia</taxon>
    </lineage>
</organism>
<feature type="compositionally biased region" description="Polar residues" evidence="1">
    <location>
        <begin position="33"/>
        <end position="49"/>
    </location>
</feature>
<evidence type="ECO:0000313" key="3">
    <source>
        <dbReference type="Proteomes" id="UP001591681"/>
    </source>
</evidence>
<reference evidence="2 3" key="1">
    <citation type="submission" date="2024-09" db="EMBL/GenBank/DDBJ databases">
        <title>A chromosome-level genome assembly of Gray's grenadier anchovy, Coilia grayii.</title>
        <authorList>
            <person name="Fu Z."/>
        </authorList>
    </citation>
    <scope>NUCLEOTIDE SEQUENCE [LARGE SCALE GENOMIC DNA]</scope>
    <source>
        <strain evidence="2">G4</strain>
        <tissue evidence="2">Muscle</tissue>
    </source>
</reference>
<feature type="region of interest" description="Disordered" evidence="1">
    <location>
        <begin position="131"/>
        <end position="168"/>
    </location>
</feature>
<protein>
    <submittedName>
        <fullName evidence="2">Uncharacterized protein</fullName>
    </submittedName>
</protein>
<feature type="region of interest" description="Disordered" evidence="1">
    <location>
        <begin position="189"/>
        <end position="270"/>
    </location>
</feature>